<evidence type="ECO:0000256" key="1">
    <source>
        <dbReference type="SAM" id="Phobius"/>
    </source>
</evidence>
<dbReference type="AlphaFoldDB" id="A0A1R2BK73"/>
<keyword evidence="1" id="KW-0472">Membrane</keyword>
<dbReference type="EMBL" id="MPUH01000590">
    <property type="protein sequence ID" value="OMJ77158.1"/>
    <property type="molecule type" value="Genomic_DNA"/>
</dbReference>
<keyword evidence="3" id="KW-1185">Reference proteome</keyword>
<feature type="transmembrane region" description="Helical" evidence="1">
    <location>
        <begin position="161"/>
        <end position="179"/>
    </location>
</feature>
<feature type="transmembrane region" description="Helical" evidence="1">
    <location>
        <begin position="12"/>
        <end position="33"/>
    </location>
</feature>
<accession>A0A1R2BK73</accession>
<reference evidence="2 3" key="1">
    <citation type="submission" date="2016-11" db="EMBL/GenBank/DDBJ databases">
        <title>The macronuclear genome of Stentor coeruleus: a giant cell with tiny introns.</title>
        <authorList>
            <person name="Slabodnick M."/>
            <person name="Ruby J.G."/>
            <person name="Reiff S.B."/>
            <person name="Swart E.C."/>
            <person name="Gosai S."/>
            <person name="Prabakaran S."/>
            <person name="Witkowska E."/>
            <person name="Larue G.E."/>
            <person name="Fisher S."/>
            <person name="Freeman R.M."/>
            <person name="Gunawardena J."/>
            <person name="Chu W."/>
            <person name="Stover N.A."/>
            <person name="Gregory B.D."/>
            <person name="Nowacki M."/>
            <person name="Derisi J."/>
            <person name="Roy S.W."/>
            <person name="Marshall W.F."/>
            <person name="Sood P."/>
        </authorList>
    </citation>
    <scope>NUCLEOTIDE SEQUENCE [LARGE SCALE GENOMIC DNA]</scope>
    <source>
        <strain evidence="2">WM001</strain>
    </source>
</reference>
<proteinExistence type="predicted"/>
<keyword evidence="1" id="KW-1133">Transmembrane helix</keyword>
<evidence type="ECO:0000313" key="3">
    <source>
        <dbReference type="Proteomes" id="UP000187209"/>
    </source>
</evidence>
<feature type="transmembrane region" description="Helical" evidence="1">
    <location>
        <begin position="83"/>
        <end position="109"/>
    </location>
</feature>
<protein>
    <submittedName>
        <fullName evidence="2">Uncharacterized protein</fullName>
    </submittedName>
</protein>
<organism evidence="2 3">
    <name type="scientific">Stentor coeruleus</name>
    <dbReference type="NCBI Taxonomy" id="5963"/>
    <lineage>
        <taxon>Eukaryota</taxon>
        <taxon>Sar</taxon>
        <taxon>Alveolata</taxon>
        <taxon>Ciliophora</taxon>
        <taxon>Postciliodesmatophora</taxon>
        <taxon>Heterotrichea</taxon>
        <taxon>Heterotrichida</taxon>
        <taxon>Stentoridae</taxon>
        <taxon>Stentor</taxon>
    </lineage>
</organism>
<sequence>MGLPCAFFAKIGLDLGFLIFLALVFSSTIFTYMQTLKASLTSIYFSNGYLTIDISAFPLEDCDDYFYEDVCKRISHIIYAGTFYIIFSGLSVILLILGAGSFLAAYCGVESRFFRLKCYHFVYPLVYTIGFAGYLLISGYYSLSDFGLGHEYGSNSGAGLYLMYICETMAVLSLFFYIYSNSSNCICDTEKSLLDN</sequence>
<gene>
    <name evidence="2" type="ORF">SteCoe_23299</name>
</gene>
<dbReference type="Proteomes" id="UP000187209">
    <property type="component" value="Unassembled WGS sequence"/>
</dbReference>
<name>A0A1R2BK73_9CILI</name>
<keyword evidence="1" id="KW-0812">Transmembrane</keyword>
<evidence type="ECO:0000313" key="2">
    <source>
        <dbReference type="EMBL" id="OMJ77158.1"/>
    </source>
</evidence>
<feature type="transmembrane region" description="Helical" evidence="1">
    <location>
        <begin position="121"/>
        <end position="141"/>
    </location>
</feature>
<comment type="caution">
    <text evidence="2">The sequence shown here is derived from an EMBL/GenBank/DDBJ whole genome shotgun (WGS) entry which is preliminary data.</text>
</comment>